<proteinExistence type="predicted"/>
<dbReference type="PATRIC" id="fig|1656095.3.peg.1458"/>
<dbReference type="InterPro" id="IPR055903">
    <property type="entry name" value="DUF7480"/>
</dbReference>
<dbReference type="Pfam" id="PF24295">
    <property type="entry name" value="DUF7480"/>
    <property type="match status" value="1"/>
</dbReference>
<reference evidence="2 3" key="1">
    <citation type="submission" date="2015-06" db="EMBL/GenBank/DDBJ databases">
        <title>Genome sequencing of Cronobacter sp. strain DJ34 isolated from petroleum contaminated sludge of Duliajan Oil Fields, Assam, India.</title>
        <authorList>
            <person name="Pal S."/>
            <person name="Banerjee T.D."/>
            <person name="Roy A."/>
            <person name="Sar P."/>
            <person name="Kazy S.K."/>
        </authorList>
    </citation>
    <scope>NUCLEOTIDE SEQUENCE [LARGE SCALE GENOMIC DNA]</scope>
    <source>
        <strain evidence="2 3">DJ34</strain>
    </source>
</reference>
<dbReference type="EMBL" id="LFEJ01000011">
    <property type="protein sequence ID" value="KMV35418.1"/>
    <property type="molecule type" value="Genomic_DNA"/>
</dbReference>
<dbReference type="STRING" id="1121863.GCA_000621185_02549"/>
<organism evidence="2 3">
    <name type="scientific">Franconibacter pulveris</name>
    <dbReference type="NCBI Taxonomy" id="435910"/>
    <lineage>
        <taxon>Bacteria</taxon>
        <taxon>Pseudomonadati</taxon>
        <taxon>Pseudomonadota</taxon>
        <taxon>Gammaproteobacteria</taxon>
        <taxon>Enterobacterales</taxon>
        <taxon>Enterobacteriaceae</taxon>
        <taxon>Franconibacter</taxon>
    </lineage>
</organism>
<keyword evidence="3" id="KW-1185">Reference proteome</keyword>
<evidence type="ECO:0000313" key="2">
    <source>
        <dbReference type="EMBL" id="KMV35418.1"/>
    </source>
</evidence>
<accession>A0A0J8VPP7</accession>
<gene>
    <name evidence="2" type="ORF">ACH50_06880</name>
</gene>
<dbReference type="NCBIfam" id="NF045617">
    <property type="entry name" value="mostly_LP"/>
    <property type="match status" value="1"/>
</dbReference>
<comment type="caution">
    <text evidence="2">The sequence shown here is derived from an EMBL/GenBank/DDBJ whole genome shotgun (WGS) entry which is preliminary data.</text>
</comment>
<evidence type="ECO:0000313" key="3">
    <source>
        <dbReference type="Proteomes" id="UP000037315"/>
    </source>
</evidence>
<dbReference type="Proteomes" id="UP000037315">
    <property type="component" value="Unassembled WGS sequence"/>
</dbReference>
<name>A0A0J8VPP7_9ENTR</name>
<dbReference type="InterPro" id="IPR054657">
    <property type="entry name" value="T6SS_periplasmic_put"/>
</dbReference>
<feature type="domain" description="DUF7480" evidence="1">
    <location>
        <begin position="1"/>
        <end position="94"/>
    </location>
</feature>
<evidence type="ECO:0000259" key="1">
    <source>
        <dbReference type="Pfam" id="PF24295"/>
    </source>
</evidence>
<protein>
    <recommendedName>
        <fullName evidence="1">DUF7480 domain-containing protein</fullName>
    </recommendedName>
</protein>
<sequence>MKGEKVCFFVANPKNYQPVFIAINPRETPMKERFFFSDKALLKVTDGQLCVPPSFYKFENGRQYIADYVLSPNGLDGGDKFTNRSVTVGFEIANGRAYFIKLNNDEY</sequence>
<dbReference type="AlphaFoldDB" id="A0A0J8VPP7"/>